<evidence type="ECO:0000259" key="4">
    <source>
        <dbReference type="SMART" id="SM00822"/>
    </source>
</evidence>
<dbReference type="Pfam" id="PF00106">
    <property type="entry name" value="adh_short"/>
    <property type="match status" value="1"/>
</dbReference>
<dbReference type="SMART" id="SM00822">
    <property type="entry name" value="PKS_KR"/>
    <property type="match status" value="1"/>
</dbReference>
<keyword evidence="2 5" id="KW-0560">Oxidoreductase</keyword>
<keyword evidence="6" id="KW-1185">Reference proteome</keyword>
<protein>
    <submittedName>
        <fullName evidence="5">SDR family NAD(P)-dependent oxidoreductase</fullName>
        <ecNumber evidence="5">1.-.-.-</ecNumber>
    </submittedName>
</protein>
<gene>
    <name evidence="5" type="ORF">ACFQWB_02830</name>
</gene>
<accession>A0ABW2V276</accession>
<dbReference type="EMBL" id="JBHTGQ010000004">
    <property type="protein sequence ID" value="MFC7748881.1"/>
    <property type="molecule type" value="Genomic_DNA"/>
</dbReference>
<dbReference type="Gene3D" id="3.40.50.720">
    <property type="entry name" value="NAD(P)-binding Rossmann-like Domain"/>
    <property type="match status" value="1"/>
</dbReference>
<organism evidence="5 6">
    <name type="scientific">Paenibacillus thermoaerophilus</name>
    <dbReference type="NCBI Taxonomy" id="1215385"/>
    <lineage>
        <taxon>Bacteria</taxon>
        <taxon>Bacillati</taxon>
        <taxon>Bacillota</taxon>
        <taxon>Bacilli</taxon>
        <taxon>Bacillales</taxon>
        <taxon>Paenibacillaceae</taxon>
        <taxon>Paenibacillus</taxon>
    </lineage>
</organism>
<dbReference type="PRINTS" id="PR00081">
    <property type="entry name" value="GDHRDH"/>
</dbReference>
<evidence type="ECO:0000256" key="2">
    <source>
        <dbReference type="ARBA" id="ARBA00023002"/>
    </source>
</evidence>
<evidence type="ECO:0000256" key="1">
    <source>
        <dbReference type="ARBA" id="ARBA00006484"/>
    </source>
</evidence>
<dbReference type="PROSITE" id="PS00061">
    <property type="entry name" value="ADH_SHORT"/>
    <property type="match status" value="1"/>
</dbReference>
<dbReference type="PANTHER" id="PTHR44196">
    <property type="entry name" value="DEHYDROGENASE/REDUCTASE SDR FAMILY MEMBER 7B"/>
    <property type="match status" value="1"/>
</dbReference>
<dbReference type="PRINTS" id="PR00080">
    <property type="entry name" value="SDRFAMILY"/>
</dbReference>
<dbReference type="InterPro" id="IPR057326">
    <property type="entry name" value="KR_dom"/>
</dbReference>
<sequence length="260" mass="27375">MMPLKGKIVAITGASSGIGAAMAKSFAERGATVVLMARSTAELEALAVRLPGPAYAVRLDVTSDESVAAAFAETAERAGSVDVLVNNAGFARYGAVSDMSVKDYAAMMDVNYLGAVRCTKAVLPDMLERDTGHLVYTASILGKIGSARASAYAASKHALLGFVNSMRLELAGTGIAVTAINPGSVDTPFFGKADPGGAYAAKVKRFMLKPSEVAENAARAVERRMREVDLPAYARWGARLFGLWPGGYEKMAAKFLNKLR</sequence>
<dbReference type="InterPro" id="IPR020904">
    <property type="entry name" value="Sc_DH/Rdtase_CS"/>
</dbReference>
<proteinExistence type="inferred from homology"/>
<dbReference type="EC" id="1.-.-.-" evidence="5"/>
<feature type="domain" description="Ketoreductase" evidence="4">
    <location>
        <begin position="7"/>
        <end position="183"/>
    </location>
</feature>
<dbReference type="InterPro" id="IPR036291">
    <property type="entry name" value="NAD(P)-bd_dom_sf"/>
</dbReference>
<comment type="similarity">
    <text evidence="1 3">Belongs to the short-chain dehydrogenases/reductases (SDR) family.</text>
</comment>
<evidence type="ECO:0000313" key="6">
    <source>
        <dbReference type="Proteomes" id="UP001596528"/>
    </source>
</evidence>
<comment type="caution">
    <text evidence="5">The sequence shown here is derived from an EMBL/GenBank/DDBJ whole genome shotgun (WGS) entry which is preliminary data.</text>
</comment>
<dbReference type="GO" id="GO:0016491">
    <property type="term" value="F:oxidoreductase activity"/>
    <property type="evidence" value="ECO:0007669"/>
    <property type="project" value="UniProtKB-KW"/>
</dbReference>
<name>A0ABW2V276_9BACL</name>
<dbReference type="SUPFAM" id="SSF51735">
    <property type="entry name" value="NAD(P)-binding Rossmann-fold domains"/>
    <property type="match status" value="1"/>
</dbReference>
<dbReference type="InterPro" id="IPR002347">
    <property type="entry name" value="SDR_fam"/>
</dbReference>
<evidence type="ECO:0000256" key="3">
    <source>
        <dbReference type="RuleBase" id="RU000363"/>
    </source>
</evidence>
<evidence type="ECO:0000313" key="5">
    <source>
        <dbReference type="EMBL" id="MFC7748881.1"/>
    </source>
</evidence>
<dbReference type="Proteomes" id="UP001596528">
    <property type="component" value="Unassembled WGS sequence"/>
</dbReference>
<dbReference type="RefSeq" id="WP_342774286.1">
    <property type="nucleotide sequence ID" value="NZ_JBHTGQ010000004.1"/>
</dbReference>
<dbReference type="PANTHER" id="PTHR44196:SF1">
    <property type="entry name" value="DEHYDROGENASE_REDUCTASE SDR FAMILY MEMBER 7B"/>
    <property type="match status" value="1"/>
</dbReference>
<reference evidence="6" key="1">
    <citation type="journal article" date="2019" name="Int. J. Syst. Evol. Microbiol.">
        <title>The Global Catalogue of Microorganisms (GCM) 10K type strain sequencing project: providing services to taxonomists for standard genome sequencing and annotation.</title>
        <authorList>
            <consortium name="The Broad Institute Genomics Platform"/>
            <consortium name="The Broad Institute Genome Sequencing Center for Infectious Disease"/>
            <person name="Wu L."/>
            <person name="Ma J."/>
        </authorList>
    </citation>
    <scope>NUCLEOTIDE SEQUENCE [LARGE SCALE GENOMIC DNA]</scope>
    <source>
        <strain evidence="6">JCM 18657</strain>
    </source>
</reference>